<reference evidence="1 2" key="1">
    <citation type="submission" date="2016-01" db="EMBL/GenBank/DDBJ databases">
        <title>Amycolatopsis coloradensis genome sequencing and assembly.</title>
        <authorList>
            <person name="Mayilraj S."/>
        </authorList>
    </citation>
    <scope>NUCLEOTIDE SEQUENCE [LARGE SCALE GENOMIC DNA]</scope>
    <source>
        <strain evidence="1 2">DSM 44225</strain>
    </source>
</reference>
<keyword evidence="2" id="KW-1185">Reference proteome</keyword>
<name>A0A1R0KGF7_9PSEU</name>
<organism evidence="1 2">
    <name type="scientific">Amycolatopsis coloradensis</name>
    <dbReference type="NCBI Taxonomy" id="76021"/>
    <lineage>
        <taxon>Bacteria</taxon>
        <taxon>Bacillati</taxon>
        <taxon>Actinomycetota</taxon>
        <taxon>Actinomycetes</taxon>
        <taxon>Pseudonocardiales</taxon>
        <taxon>Pseudonocardiaceae</taxon>
        <taxon>Amycolatopsis</taxon>
    </lineage>
</organism>
<protein>
    <recommendedName>
        <fullName evidence="3">Guanylate cyclase domain-containing protein</fullName>
    </recommendedName>
</protein>
<gene>
    <name evidence="1" type="ORF">BS329_35855</name>
</gene>
<dbReference type="STRING" id="76021.BS329_35855"/>
<proteinExistence type="predicted"/>
<evidence type="ECO:0008006" key="3">
    <source>
        <dbReference type="Google" id="ProtNLM"/>
    </source>
</evidence>
<evidence type="ECO:0000313" key="1">
    <source>
        <dbReference type="EMBL" id="OLZ44683.1"/>
    </source>
</evidence>
<accession>A0A1R0KGF7</accession>
<sequence>MIDSAGLIVVVDVEGFGDRSRTGPDQRAVREGLYKVMEMAFAASGAVWKNCYREDRGDGLFLLAPGGVDKAAFIESVLPALVTRLRIHNATHPDVQRIRLRIALHAGEIYYDEHGCHVVDDAGVPAVRRSAVKGCARRLAGGVVGDRV</sequence>
<comment type="caution">
    <text evidence="1">The sequence shown here is derived from an EMBL/GenBank/DDBJ whole genome shotgun (WGS) entry which is preliminary data.</text>
</comment>
<dbReference type="EMBL" id="MQUQ01000023">
    <property type="protein sequence ID" value="OLZ44683.1"/>
    <property type="molecule type" value="Genomic_DNA"/>
</dbReference>
<dbReference type="AlphaFoldDB" id="A0A1R0KGF7"/>
<dbReference type="Proteomes" id="UP000187486">
    <property type="component" value="Unassembled WGS sequence"/>
</dbReference>
<dbReference type="RefSeq" id="WP_076167294.1">
    <property type="nucleotide sequence ID" value="NZ_JBEZVB010000067.1"/>
</dbReference>
<evidence type="ECO:0000313" key="2">
    <source>
        <dbReference type="Proteomes" id="UP000187486"/>
    </source>
</evidence>